<comment type="similarity">
    <text evidence="7">Belongs to the class-III pyridoxal-phosphate-dependent aminotransferase family.</text>
</comment>
<keyword evidence="4 8" id="KW-0808">Transferase</keyword>
<dbReference type="InterPro" id="IPR015424">
    <property type="entry name" value="PyrdxlP-dep_Trfase"/>
</dbReference>
<comment type="caution">
    <text evidence="8">The sequence shown here is derived from an EMBL/GenBank/DDBJ whole genome shotgun (WGS) entry which is preliminary data.</text>
</comment>
<keyword evidence="2 8" id="KW-0032">Aminotransferase</keyword>
<evidence type="ECO:0000256" key="6">
    <source>
        <dbReference type="ARBA" id="ARBA00023154"/>
    </source>
</evidence>
<dbReference type="GO" id="GO:0030170">
    <property type="term" value="F:pyridoxal phosphate binding"/>
    <property type="evidence" value="ECO:0007669"/>
    <property type="project" value="InterPro"/>
</dbReference>
<dbReference type="FunFam" id="3.40.640.10:FF:000004">
    <property type="entry name" value="Acetylornithine aminotransferase"/>
    <property type="match status" value="1"/>
</dbReference>
<dbReference type="PROSITE" id="PS00600">
    <property type="entry name" value="AA_TRANSFER_CLASS_3"/>
    <property type="match status" value="1"/>
</dbReference>
<sequence length="413" mass="45714">MPDSNIKLFSFQKFYPIEIVKAKKQYVWDSSGKKYVDFNTGNGIGFLGHGNPFVLRKIKEALSTIYILPPSFKSPIKEEALESLARIAPKNLDSLALLNTGSEAVELALKLLYKYKGKDKKVVYFTNSFHGRTLGALSITSSNPAYNKDFPLLNNTLILPYNDVYALDNASFENVAGVIIEVIQGEGGEIPAKEEFLKTLYEKCQAYDAPIIIDEIQTGFGRTGKLWAFMHYNVKPDILLAGKSIGGGVPVSVVFAREEISSKLEAHEHGSTFGFNPIAAAGVAGAIEAYFKLDVESKVHRKSEYLINKIQEAIRDVSHASVRGKGLMIGISQHAQINFIFSCLIKKGVIISRAARNTVRLLPSFLITKKDIEVFTKGIKECWEEANGERVTEENSVRISSNTLNVWYGAKSS</sequence>
<evidence type="ECO:0000256" key="2">
    <source>
        <dbReference type="ARBA" id="ARBA00022576"/>
    </source>
</evidence>
<dbReference type="Gene3D" id="3.90.1150.10">
    <property type="entry name" value="Aspartate Aminotransferase, domain 1"/>
    <property type="match status" value="1"/>
</dbReference>
<dbReference type="PIRSF" id="PIRSF000521">
    <property type="entry name" value="Transaminase_4ab_Lys_Orn"/>
    <property type="match status" value="1"/>
</dbReference>
<evidence type="ECO:0000313" key="8">
    <source>
        <dbReference type="EMBL" id="HDS10348.1"/>
    </source>
</evidence>
<evidence type="ECO:0000256" key="7">
    <source>
        <dbReference type="RuleBase" id="RU003560"/>
    </source>
</evidence>
<dbReference type="Pfam" id="PF00202">
    <property type="entry name" value="Aminotran_3"/>
    <property type="match status" value="1"/>
</dbReference>
<name>A0A7C1I562_9CREN</name>
<accession>A0A7C1I562</accession>
<dbReference type="InterPro" id="IPR015422">
    <property type="entry name" value="PyrdxlP-dep_Trfase_small"/>
</dbReference>
<gene>
    <name evidence="8" type="ORF">ENO04_01815</name>
</gene>
<dbReference type="PANTHER" id="PTHR11986">
    <property type="entry name" value="AMINOTRANSFERASE CLASS III"/>
    <property type="match status" value="1"/>
</dbReference>
<evidence type="ECO:0000256" key="1">
    <source>
        <dbReference type="ARBA" id="ARBA00001933"/>
    </source>
</evidence>
<dbReference type="PANTHER" id="PTHR11986:SF79">
    <property type="entry name" value="ACETYLORNITHINE AMINOTRANSFERASE, MITOCHONDRIAL"/>
    <property type="match status" value="1"/>
</dbReference>
<dbReference type="InterPro" id="IPR005814">
    <property type="entry name" value="Aminotrans_3"/>
</dbReference>
<dbReference type="GO" id="GO:0009085">
    <property type="term" value="P:lysine biosynthetic process"/>
    <property type="evidence" value="ECO:0007669"/>
    <property type="project" value="UniProtKB-KW"/>
</dbReference>
<dbReference type="Gene3D" id="3.40.640.10">
    <property type="entry name" value="Type I PLP-dependent aspartate aminotransferase-like (Major domain)"/>
    <property type="match status" value="1"/>
</dbReference>
<keyword evidence="6" id="KW-0457">Lysine biosynthesis</keyword>
<keyword evidence="3" id="KW-0028">Amino-acid biosynthesis</keyword>
<proteinExistence type="inferred from homology"/>
<comment type="cofactor">
    <cofactor evidence="1">
        <name>pyridoxal 5'-phosphate</name>
        <dbReference type="ChEBI" id="CHEBI:597326"/>
    </cofactor>
</comment>
<keyword evidence="5 7" id="KW-0663">Pyridoxal phosphate</keyword>
<dbReference type="CDD" id="cd00610">
    <property type="entry name" value="OAT_like"/>
    <property type="match status" value="1"/>
</dbReference>
<dbReference type="InterPro" id="IPR049704">
    <property type="entry name" value="Aminotrans_3_PPA_site"/>
</dbReference>
<reference evidence="8" key="1">
    <citation type="journal article" date="2020" name="mSystems">
        <title>Genome- and Community-Level Interaction Insights into Carbon Utilization and Element Cycling Functions of Hydrothermarchaeota in Hydrothermal Sediment.</title>
        <authorList>
            <person name="Zhou Z."/>
            <person name="Liu Y."/>
            <person name="Xu W."/>
            <person name="Pan J."/>
            <person name="Luo Z.H."/>
            <person name="Li M."/>
        </authorList>
    </citation>
    <scope>NUCLEOTIDE SEQUENCE [LARGE SCALE GENOMIC DNA]</scope>
    <source>
        <strain evidence="8">SpSt-123</strain>
    </source>
</reference>
<organism evidence="8">
    <name type="scientific">Fervidicoccus fontis</name>
    <dbReference type="NCBI Taxonomy" id="683846"/>
    <lineage>
        <taxon>Archaea</taxon>
        <taxon>Thermoproteota</taxon>
        <taxon>Thermoprotei</taxon>
        <taxon>Fervidicoccales</taxon>
        <taxon>Fervidicoccaceae</taxon>
        <taxon>Fervidicoccus</taxon>
    </lineage>
</organism>
<protein>
    <submittedName>
        <fullName evidence="8">Aspartate aminotransferase family protein</fullName>
    </submittedName>
</protein>
<dbReference type="GO" id="GO:0042802">
    <property type="term" value="F:identical protein binding"/>
    <property type="evidence" value="ECO:0007669"/>
    <property type="project" value="TreeGrafter"/>
</dbReference>
<dbReference type="EMBL" id="DSDY01000057">
    <property type="protein sequence ID" value="HDS10348.1"/>
    <property type="molecule type" value="Genomic_DNA"/>
</dbReference>
<dbReference type="SUPFAM" id="SSF53383">
    <property type="entry name" value="PLP-dependent transferases"/>
    <property type="match status" value="1"/>
</dbReference>
<dbReference type="InterPro" id="IPR050103">
    <property type="entry name" value="Class-III_PLP-dep_AT"/>
</dbReference>
<dbReference type="AlphaFoldDB" id="A0A7C1I562"/>
<dbReference type="InterPro" id="IPR015421">
    <property type="entry name" value="PyrdxlP-dep_Trfase_major"/>
</dbReference>
<evidence type="ECO:0000256" key="4">
    <source>
        <dbReference type="ARBA" id="ARBA00022679"/>
    </source>
</evidence>
<dbReference type="GO" id="GO:0008483">
    <property type="term" value="F:transaminase activity"/>
    <property type="evidence" value="ECO:0007669"/>
    <property type="project" value="UniProtKB-KW"/>
</dbReference>
<evidence type="ECO:0000256" key="5">
    <source>
        <dbReference type="ARBA" id="ARBA00022898"/>
    </source>
</evidence>
<evidence type="ECO:0000256" key="3">
    <source>
        <dbReference type="ARBA" id="ARBA00022605"/>
    </source>
</evidence>